<accession>A0A0P1E3F2</accession>
<keyword evidence="2" id="KW-0805">Transcription regulation</keyword>
<evidence type="ECO:0000313" key="6">
    <source>
        <dbReference type="EMBL" id="CUH42870.1"/>
    </source>
</evidence>
<comment type="similarity">
    <text evidence="1">Belongs to the LysR transcriptional regulatory family.</text>
</comment>
<dbReference type="RefSeq" id="WP_082649246.1">
    <property type="nucleotide sequence ID" value="NZ_CYPS01000032.1"/>
</dbReference>
<dbReference type="InterPro" id="IPR000847">
    <property type="entry name" value="LysR_HTH_N"/>
</dbReference>
<dbReference type="Gene3D" id="1.10.10.10">
    <property type="entry name" value="Winged helix-like DNA-binding domain superfamily/Winged helix DNA-binding domain"/>
    <property type="match status" value="1"/>
</dbReference>
<dbReference type="SUPFAM" id="SSF46785">
    <property type="entry name" value="Winged helix' DNA-binding domain"/>
    <property type="match status" value="1"/>
</dbReference>
<evidence type="ECO:0000256" key="3">
    <source>
        <dbReference type="ARBA" id="ARBA00023125"/>
    </source>
</evidence>
<reference evidence="7" key="1">
    <citation type="submission" date="2015-09" db="EMBL/GenBank/DDBJ databases">
        <authorList>
            <person name="Rodrigo-Torres L."/>
            <person name="Arahal D.R."/>
        </authorList>
    </citation>
    <scope>NUCLEOTIDE SEQUENCE [LARGE SCALE GENOMIC DNA]</scope>
    <source>
        <strain evidence="7">CECT 4293</strain>
    </source>
</reference>
<dbReference type="Gene3D" id="3.40.190.290">
    <property type="match status" value="1"/>
</dbReference>
<keyword evidence="4" id="KW-0804">Transcription</keyword>
<protein>
    <submittedName>
        <fullName evidence="6">D-malate degradation protein R</fullName>
    </submittedName>
</protein>
<dbReference type="GO" id="GO:0006351">
    <property type="term" value="P:DNA-templated transcription"/>
    <property type="evidence" value="ECO:0007669"/>
    <property type="project" value="TreeGrafter"/>
</dbReference>
<dbReference type="InterPro" id="IPR058163">
    <property type="entry name" value="LysR-type_TF_proteobact-type"/>
</dbReference>
<gene>
    <name evidence="6" type="primary">dmlR_1</name>
    <name evidence="6" type="ORF">RUM4293_01759</name>
</gene>
<dbReference type="InterPro" id="IPR005119">
    <property type="entry name" value="LysR_subst-bd"/>
</dbReference>
<dbReference type="PANTHER" id="PTHR30537">
    <property type="entry name" value="HTH-TYPE TRANSCRIPTIONAL REGULATOR"/>
    <property type="match status" value="1"/>
</dbReference>
<keyword evidence="3" id="KW-0238">DNA-binding</keyword>
<dbReference type="SUPFAM" id="SSF53850">
    <property type="entry name" value="Periplasmic binding protein-like II"/>
    <property type="match status" value="1"/>
</dbReference>
<dbReference type="PROSITE" id="PS50931">
    <property type="entry name" value="HTH_LYSR"/>
    <property type="match status" value="1"/>
</dbReference>
<keyword evidence="7" id="KW-1185">Reference proteome</keyword>
<dbReference type="Pfam" id="PF03466">
    <property type="entry name" value="LysR_substrate"/>
    <property type="match status" value="1"/>
</dbReference>
<sequence>MLGDIVWEAISWFFPSYLRCRNNGNCSLVFLVSGTKLCCSTKMKSGFRNWSDTRVFLSVFREGSTLAASRKLKVSQPTVARRIDVLERETGLTLFERGTHGVKPTPEALRLVPLAEAIETSVLEFADCAKELTSTQPIRITAYSANFSARMIEIVNEFSAVNQDVAFEFLSSVRALDLMAGEADIALRLARTDPDPDLICRKISTARWSLFGSRNYADKFGLPGSTNDLAGHQFVTFQRDDVPNVFHEWLTNHVEPDQIVMSFTELKLMHAAIRSGQGLGISNVKLVETDMSFIRCFDEIPELAVPHLMLISPEAYRRPEVRAFVKFFAPRYAAIYK</sequence>
<organism evidence="6 7">
    <name type="scientific">Ruegeria atlantica</name>
    <dbReference type="NCBI Taxonomy" id="81569"/>
    <lineage>
        <taxon>Bacteria</taxon>
        <taxon>Pseudomonadati</taxon>
        <taxon>Pseudomonadota</taxon>
        <taxon>Alphaproteobacteria</taxon>
        <taxon>Rhodobacterales</taxon>
        <taxon>Roseobacteraceae</taxon>
        <taxon>Ruegeria</taxon>
    </lineage>
</organism>
<dbReference type="Proteomes" id="UP000050786">
    <property type="component" value="Unassembled WGS sequence"/>
</dbReference>
<evidence type="ECO:0000259" key="5">
    <source>
        <dbReference type="PROSITE" id="PS50931"/>
    </source>
</evidence>
<dbReference type="InterPro" id="IPR036390">
    <property type="entry name" value="WH_DNA-bd_sf"/>
</dbReference>
<evidence type="ECO:0000256" key="1">
    <source>
        <dbReference type="ARBA" id="ARBA00009437"/>
    </source>
</evidence>
<dbReference type="AlphaFoldDB" id="A0A0P1E3F2"/>
<dbReference type="GO" id="GO:0043565">
    <property type="term" value="F:sequence-specific DNA binding"/>
    <property type="evidence" value="ECO:0007669"/>
    <property type="project" value="TreeGrafter"/>
</dbReference>
<proteinExistence type="inferred from homology"/>
<name>A0A0P1E3F2_9RHOB</name>
<dbReference type="EMBL" id="CYPS01000032">
    <property type="protein sequence ID" value="CUH42870.1"/>
    <property type="molecule type" value="Genomic_DNA"/>
</dbReference>
<evidence type="ECO:0000256" key="2">
    <source>
        <dbReference type="ARBA" id="ARBA00023015"/>
    </source>
</evidence>
<evidence type="ECO:0000256" key="4">
    <source>
        <dbReference type="ARBA" id="ARBA00023163"/>
    </source>
</evidence>
<dbReference type="Pfam" id="PF00126">
    <property type="entry name" value="HTH_1"/>
    <property type="match status" value="1"/>
</dbReference>
<dbReference type="PANTHER" id="PTHR30537:SF3">
    <property type="entry name" value="TRANSCRIPTIONAL REGULATORY PROTEIN"/>
    <property type="match status" value="1"/>
</dbReference>
<evidence type="ECO:0000313" key="7">
    <source>
        <dbReference type="Proteomes" id="UP000050786"/>
    </source>
</evidence>
<dbReference type="InterPro" id="IPR036388">
    <property type="entry name" value="WH-like_DNA-bd_sf"/>
</dbReference>
<feature type="domain" description="HTH lysR-type" evidence="5">
    <location>
        <begin position="54"/>
        <end position="105"/>
    </location>
</feature>
<dbReference type="GO" id="GO:0003700">
    <property type="term" value="F:DNA-binding transcription factor activity"/>
    <property type="evidence" value="ECO:0007669"/>
    <property type="project" value="InterPro"/>
</dbReference>